<accession>A0AAN7FRD1</accession>
<feature type="domain" description="Purple acid phosphatase C-terminal" evidence="1">
    <location>
        <begin position="1"/>
        <end position="51"/>
    </location>
</feature>
<sequence>MGGQDEQSPWEFPQPKHSLYHGGEFGNTRLVATKEKLQLSYVVNQDGEVHDMVEILASGRVLSGRGDSAVDGAGARGEAAVQIFIIG</sequence>
<protein>
    <recommendedName>
        <fullName evidence="1">Purple acid phosphatase C-terminal domain-containing protein</fullName>
    </recommendedName>
</protein>
<gene>
    <name evidence="2" type="ORF">RGQ29_015964</name>
</gene>
<dbReference type="InterPro" id="IPR025733">
    <property type="entry name" value="PAPs_C"/>
</dbReference>
<organism evidence="2 3">
    <name type="scientific">Quercus rubra</name>
    <name type="common">Northern red oak</name>
    <name type="synonym">Quercus borealis</name>
    <dbReference type="NCBI Taxonomy" id="3512"/>
    <lineage>
        <taxon>Eukaryota</taxon>
        <taxon>Viridiplantae</taxon>
        <taxon>Streptophyta</taxon>
        <taxon>Embryophyta</taxon>
        <taxon>Tracheophyta</taxon>
        <taxon>Spermatophyta</taxon>
        <taxon>Magnoliopsida</taxon>
        <taxon>eudicotyledons</taxon>
        <taxon>Gunneridae</taxon>
        <taxon>Pentapetalae</taxon>
        <taxon>rosids</taxon>
        <taxon>fabids</taxon>
        <taxon>Fagales</taxon>
        <taxon>Fagaceae</taxon>
        <taxon>Quercus</taxon>
    </lineage>
</organism>
<proteinExistence type="predicted"/>
<evidence type="ECO:0000313" key="2">
    <source>
        <dbReference type="EMBL" id="KAK4598713.1"/>
    </source>
</evidence>
<keyword evidence="3" id="KW-1185">Reference proteome</keyword>
<dbReference type="Proteomes" id="UP001324115">
    <property type="component" value="Unassembled WGS sequence"/>
</dbReference>
<evidence type="ECO:0000313" key="3">
    <source>
        <dbReference type="Proteomes" id="UP001324115"/>
    </source>
</evidence>
<dbReference type="EMBL" id="JAXUIC010000003">
    <property type="protein sequence ID" value="KAK4598713.1"/>
    <property type="molecule type" value="Genomic_DNA"/>
</dbReference>
<dbReference type="Pfam" id="PF14008">
    <property type="entry name" value="Metallophos_C"/>
    <property type="match status" value="1"/>
</dbReference>
<reference evidence="2 3" key="1">
    <citation type="journal article" date="2023" name="G3 (Bethesda)">
        <title>A haplotype-resolved chromosome-scale genome for Quercus rubra L. provides insights into the genetics of adaptive traits for red oak species.</title>
        <authorList>
            <person name="Kapoor B."/>
            <person name="Jenkins J."/>
            <person name="Schmutz J."/>
            <person name="Zhebentyayeva T."/>
            <person name="Kuelheim C."/>
            <person name="Coggeshall M."/>
            <person name="Heim C."/>
            <person name="Lasky J.R."/>
            <person name="Leites L."/>
            <person name="Islam-Faridi N."/>
            <person name="Romero-Severson J."/>
            <person name="DeLeo V.L."/>
            <person name="Lucas S.M."/>
            <person name="Lazic D."/>
            <person name="Gailing O."/>
            <person name="Carlson J."/>
            <person name="Staton M."/>
        </authorList>
    </citation>
    <scope>NUCLEOTIDE SEQUENCE [LARGE SCALE GENOMIC DNA]</scope>
    <source>
        <strain evidence="2">Pseudo-F2</strain>
    </source>
</reference>
<name>A0AAN7FRD1_QUERU</name>
<comment type="caution">
    <text evidence="2">The sequence shown here is derived from an EMBL/GenBank/DDBJ whole genome shotgun (WGS) entry which is preliminary data.</text>
</comment>
<evidence type="ECO:0000259" key="1">
    <source>
        <dbReference type="Pfam" id="PF14008"/>
    </source>
</evidence>
<dbReference type="AlphaFoldDB" id="A0AAN7FRD1"/>